<comment type="caution">
    <text evidence="1">The sequence shown here is derived from an EMBL/GenBank/DDBJ whole genome shotgun (WGS) entry which is preliminary data.</text>
</comment>
<name>A0A8J5YUG4_9ROSI</name>
<dbReference type="Proteomes" id="UP000701853">
    <property type="component" value="Chromosome 6"/>
</dbReference>
<keyword evidence="2" id="KW-1185">Reference proteome</keyword>
<sequence length="90" mass="9775">MATMALSSLSFAGKAMKFSPSALGINVSGCVSMRKTTKPMQLVEHSPETTVGTQLDYPLTQRPLLETLSWESSILNGRCYELWGAYSPSS</sequence>
<organism evidence="1 2">
    <name type="scientific">Gossypium anomalum</name>
    <dbReference type="NCBI Taxonomy" id="47600"/>
    <lineage>
        <taxon>Eukaryota</taxon>
        <taxon>Viridiplantae</taxon>
        <taxon>Streptophyta</taxon>
        <taxon>Embryophyta</taxon>
        <taxon>Tracheophyta</taxon>
        <taxon>Spermatophyta</taxon>
        <taxon>Magnoliopsida</taxon>
        <taxon>eudicotyledons</taxon>
        <taxon>Gunneridae</taxon>
        <taxon>Pentapetalae</taxon>
        <taxon>rosids</taxon>
        <taxon>malvids</taxon>
        <taxon>Malvales</taxon>
        <taxon>Malvaceae</taxon>
        <taxon>Malvoideae</taxon>
        <taxon>Gossypium</taxon>
    </lineage>
</organism>
<gene>
    <name evidence="1" type="ORF">CXB51_015614</name>
</gene>
<accession>A0A8J5YUG4</accession>
<protein>
    <submittedName>
        <fullName evidence="1">Uncharacterized protein</fullName>
    </submittedName>
</protein>
<reference evidence="1 2" key="1">
    <citation type="journal article" date="2021" name="bioRxiv">
        <title>The Gossypium anomalum genome as a resource for cotton improvement and evolutionary analysis of hybrid incompatibility.</title>
        <authorList>
            <person name="Grover C.E."/>
            <person name="Yuan D."/>
            <person name="Arick M.A."/>
            <person name="Miller E.R."/>
            <person name="Hu G."/>
            <person name="Peterson D.G."/>
            <person name="Wendel J.F."/>
            <person name="Udall J.A."/>
        </authorList>
    </citation>
    <scope>NUCLEOTIDE SEQUENCE [LARGE SCALE GENOMIC DNA]</scope>
    <source>
        <strain evidence="1">JFW-Udall</strain>
        <tissue evidence="1">Leaf</tissue>
    </source>
</reference>
<proteinExistence type="predicted"/>
<evidence type="ECO:0000313" key="1">
    <source>
        <dbReference type="EMBL" id="KAG8490093.1"/>
    </source>
</evidence>
<evidence type="ECO:0000313" key="2">
    <source>
        <dbReference type="Proteomes" id="UP000701853"/>
    </source>
</evidence>
<dbReference type="EMBL" id="JAHUZN010000006">
    <property type="protein sequence ID" value="KAG8490093.1"/>
    <property type="molecule type" value="Genomic_DNA"/>
</dbReference>
<dbReference type="AlphaFoldDB" id="A0A8J5YUG4"/>